<dbReference type="InterPro" id="IPR036291">
    <property type="entry name" value="NAD(P)-bd_dom_sf"/>
</dbReference>
<dbReference type="InterPro" id="IPR051450">
    <property type="entry name" value="Gfo/Idh/MocA_Oxidoreductases"/>
</dbReference>
<dbReference type="PANTHER" id="PTHR43377">
    <property type="entry name" value="BILIVERDIN REDUCTASE A"/>
    <property type="match status" value="1"/>
</dbReference>
<dbReference type="Gene3D" id="3.30.360.10">
    <property type="entry name" value="Dihydrodipicolinate Reductase, domain 2"/>
    <property type="match status" value="1"/>
</dbReference>
<accession>A0A2G6KHM6</accession>
<dbReference type="EMBL" id="PDSK01000058">
    <property type="protein sequence ID" value="PIE35154.1"/>
    <property type="molecule type" value="Genomic_DNA"/>
</dbReference>
<organism evidence="3 4">
    <name type="scientific">candidate division KSB3 bacterium</name>
    <dbReference type="NCBI Taxonomy" id="2044937"/>
    <lineage>
        <taxon>Bacteria</taxon>
        <taxon>candidate division KSB3</taxon>
    </lineage>
</organism>
<proteinExistence type="predicted"/>
<feature type="domain" description="Gfo/Idh/MocA-like oxidoreductase N-terminal" evidence="1">
    <location>
        <begin position="8"/>
        <end position="70"/>
    </location>
</feature>
<dbReference type="InterPro" id="IPR000683">
    <property type="entry name" value="Gfo/Idh/MocA-like_OxRdtase_N"/>
</dbReference>
<feature type="domain" description="Gfo/Idh/MocA-like oxidoreductase C-terminal" evidence="2">
    <location>
        <begin position="83"/>
        <end position="262"/>
    </location>
</feature>
<reference evidence="3 4" key="1">
    <citation type="submission" date="2017-10" db="EMBL/GenBank/DDBJ databases">
        <title>Novel microbial diversity and functional potential in the marine mammal oral microbiome.</title>
        <authorList>
            <person name="Dudek N.K."/>
            <person name="Sun C.L."/>
            <person name="Burstein D."/>
            <person name="Kantor R.S."/>
            <person name="Aliaga Goltsman D.S."/>
            <person name="Bik E.M."/>
            <person name="Thomas B.C."/>
            <person name="Banfield J.F."/>
            <person name="Relman D.A."/>
        </authorList>
    </citation>
    <scope>NUCLEOTIDE SEQUENCE [LARGE SCALE GENOMIC DNA]</scope>
    <source>
        <strain evidence="3">DOLJORAL78_47_16</strain>
    </source>
</reference>
<gene>
    <name evidence="3" type="ORF">CSA56_05300</name>
</gene>
<name>A0A2G6KHM6_9BACT</name>
<dbReference type="Gene3D" id="3.40.50.720">
    <property type="entry name" value="NAD(P)-binding Rossmann-like Domain"/>
    <property type="match status" value="1"/>
</dbReference>
<dbReference type="SUPFAM" id="SSF51735">
    <property type="entry name" value="NAD(P)-binding Rossmann-fold domains"/>
    <property type="match status" value="1"/>
</dbReference>
<evidence type="ECO:0000259" key="2">
    <source>
        <dbReference type="Pfam" id="PF02894"/>
    </source>
</evidence>
<evidence type="ECO:0000313" key="3">
    <source>
        <dbReference type="EMBL" id="PIE35154.1"/>
    </source>
</evidence>
<comment type="caution">
    <text evidence="3">The sequence shown here is derived from an EMBL/GenBank/DDBJ whole genome shotgun (WGS) entry which is preliminary data.</text>
</comment>
<dbReference type="Pfam" id="PF01408">
    <property type="entry name" value="GFO_IDH_MocA"/>
    <property type="match status" value="1"/>
</dbReference>
<dbReference type="Pfam" id="PF02894">
    <property type="entry name" value="GFO_IDH_MocA_C"/>
    <property type="match status" value="1"/>
</dbReference>
<dbReference type="SUPFAM" id="SSF55347">
    <property type="entry name" value="Glyceraldehyde-3-phosphate dehydrogenase-like, C-terminal domain"/>
    <property type="match status" value="1"/>
</dbReference>
<protein>
    <recommendedName>
        <fullName evidence="5">Gfo/Idh/MocA-like oxidoreductase C-terminal domain-containing protein</fullName>
    </recommendedName>
</protein>
<dbReference type="GO" id="GO:0000166">
    <property type="term" value="F:nucleotide binding"/>
    <property type="evidence" value="ECO:0007669"/>
    <property type="project" value="InterPro"/>
</dbReference>
<dbReference type="PANTHER" id="PTHR43377:SF2">
    <property type="entry name" value="BINDING ROSSMANN FOLD OXIDOREDUCTASE, PUTATIVE (AFU_ORTHOLOGUE AFUA_4G00560)-RELATED"/>
    <property type="match status" value="1"/>
</dbReference>
<dbReference type="Proteomes" id="UP000230821">
    <property type="component" value="Unassembled WGS sequence"/>
</dbReference>
<dbReference type="AlphaFoldDB" id="A0A2G6KHM6"/>
<dbReference type="InterPro" id="IPR004104">
    <property type="entry name" value="Gfo/Idh/MocA-like_OxRdtase_C"/>
</dbReference>
<sequence length="277" mass="32492">MKFWPAMMIRENAIDAVIVTTKDCDHDVYICRAMELDCDVITEKPMTTNEHKCRHILDTQKCTGKSCRVTFNYRYSPPRTQLKDLLMSGKIGKVLSVDFHWMLNTRHGADYFRRWHRNKENSGGLLVHKATHHFDLVNWWLSTVPETVQAVGKRNFYLPQTRTLYRLNNAGERCSDCPDASKCPFLLDFKVLPELQQMYNEQEQYDGYYRDRCVFSDEIDIEDTMQVMVTYRSGATMSYTLHAFMPWEGYTISFNGTHGRIEHICQEVDSINPSFKH</sequence>
<evidence type="ECO:0000313" key="4">
    <source>
        <dbReference type="Proteomes" id="UP000230821"/>
    </source>
</evidence>
<evidence type="ECO:0008006" key="5">
    <source>
        <dbReference type="Google" id="ProtNLM"/>
    </source>
</evidence>
<evidence type="ECO:0000259" key="1">
    <source>
        <dbReference type="Pfam" id="PF01408"/>
    </source>
</evidence>